<feature type="transmembrane region" description="Helical" evidence="4">
    <location>
        <begin position="136"/>
        <end position="155"/>
    </location>
</feature>
<evidence type="ECO:0000259" key="5">
    <source>
        <dbReference type="PROSITE" id="PS50850"/>
    </source>
</evidence>
<dbReference type="Proteomes" id="UP000534870">
    <property type="component" value="Unassembled WGS sequence"/>
</dbReference>
<feature type="transmembrane region" description="Helical" evidence="4">
    <location>
        <begin position="167"/>
        <end position="188"/>
    </location>
</feature>
<evidence type="ECO:0000313" key="6">
    <source>
        <dbReference type="EMBL" id="NVN09635.1"/>
    </source>
</evidence>
<protein>
    <submittedName>
        <fullName evidence="6">MFS transporter</fullName>
    </submittedName>
</protein>
<accession>A0A7Y7ISS2</accession>
<feature type="transmembrane region" description="Helical" evidence="4">
    <location>
        <begin position="341"/>
        <end position="361"/>
    </location>
</feature>
<dbReference type="Gene3D" id="1.20.1250.20">
    <property type="entry name" value="MFS general substrate transporter like domains"/>
    <property type="match status" value="1"/>
</dbReference>
<evidence type="ECO:0000256" key="3">
    <source>
        <dbReference type="ARBA" id="ARBA00023136"/>
    </source>
</evidence>
<dbReference type="PROSITE" id="PS50850">
    <property type="entry name" value="MFS"/>
    <property type="match status" value="1"/>
</dbReference>
<evidence type="ECO:0000313" key="7">
    <source>
        <dbReference type="Proteomes" id="UP000534870"/>
    </source>
</evidence>
<dbReference type="PANTHER" id="PTHR42910">
    <property type="entry name" value="TRANSPORTER SCO4007-RELATED"/>
    <property type="match status" value="1"/>
</dbReference>
<feature type="transmembrane region" description="Helical" evidence="4">
    <location>
        <begin position="280"/>
        <end position="298"/>
    </location>
</feature>
<feature type="transmembrane region" description="Helical" evidence="4">
    <location>
        <begin position="218"/>
        <end position="239"/>
    </location>
</feature>
<dbReference type="AlphaFoldDB" id="A0A7Y7ISS2"/>
<feature type="transmembrane region" description="Helical" evidence="4">
    <location>
        <begin position="12"/>
        <end position="31"/>
    </location>
</feature>
<feature type="transmembrane region" description="Helical" evidence="4">
    <location>
        <begin position="367"/>
        <end position="387"/>
    </location>
</feature>
<dbReference type="InterPro" id="IPR011701">
    <property type="entry name" value="MFS"/>
</dbReference>
<evidence type="ECO:0000256" key="4">
    <source>
        <dbReference type="SAM" id="Phobius"/>
    </source>
</evidence>
<keyword evidence="2 4" id="KW-1133">Transmembrane helix</keyword>
<dbReference type="SUPFAM" id="SSF103473">
    <property type="entry name" value="MFS general substrate transporter"/>
    <property type="match status" value="1"/>
</dbReference>
<keyword evidence="3 4" id="KW-0472">Membrane</keyword>
<proteinExistence type="predicted"/>
<comment type="caution">
    <text evidence="6">The sequence shown here is derived from an EMBL/GenBank/DDBJ whole genome shotgun (WGS) entry which is preliminary data.</text>
</comment>
<evidence type="ECO:0000256" key="1">
    <source>
        <dbReference type="ARBA" id="ARBA00022692"/>
    </source>
</evidence>
<dbReference type="Pfam" id="PF07690">
    <property type="entry name" value="MFS_1"/>
    <property type="match status" value="1"/>
</dbReference>
<dbReference type="CDD" id="cd17324">
    <property type="entry name" value="MFS_NepI_like"/>
    <property type="match status" value="1"/>
</dbReference>
<name>A0A7Y7ISS2_9PROT</name>
<organism evidence="6 7">
    <name type="scientific">Nguyenibacter vanlangensis</name>
    <dbReference type="NCBI Taxonomy" id="1216886"/>
    <lineage>
        <taxon>Bacteria</taxon>
        <taxon>Pseudomonadati</taxon>
        <taxon>Pseudomonadota</taxon>
        <taxon>Alphaproteobacteria</taxon>
        <taxon>Acetobacterales</taxon>
        <taxon>Acetobacteraceae</taxon>
        <taxon>Nguyenibacter</taxon>
    </lineage>
</organism>
<feature type="transmembrane region" description="Helical" evidence="4">
    <location>
        <begin position="78"/>
        <end position="97"/>
    </location>
</feature>
<dbReference type="RefSeq" id="WP_176638434.1">
    <property type="nucleotide sequence ID" value="NZ_JABXXP010000002.1"/>
</dbReference>
<sequence>MQDGPPRALPPRVVLLLAASCGQLIANLYFIQPIAALVAADFRMPRQEAGLLTTLPLAGYGMGLLLVVPLADLVENRRLILVMMTTETICLSLLWLVHQTALFLTIGFFAGVSASAIQVILPYASQLLPGERQGRAVATLVSGMMLGIMLARPASSFIADALAWRSIFVIAAILMVLMTATLFISLPVRWPSSSQTYSELIRSMGDIFYKTEILRRRAYYHAAMFGAFISFWTAVPLWLAQAPFNLSQGGIAWVALAGVAGAVAPPIASRLVDQGYSRTATTAAMILVMLAFGATLLAERGIVVIVVIAAIVLDGAVSANLVIGQRAIYALAPEQRGRMNAIYIAVFFVGGSVASAIAAWSFVHFDWLGVVILGVLLPLSALCYSVGDRTNARSTSAKPS</sequence>
<reference evidence="6 7" key="1">
    <citation type="submission" date="2020-06" db="EMBL/GenBank/DDBJ databases">
        <title>Description of novel acetic acid bacteria.</title>
        <authorList>
            <person name="Sombolestani A."/>
        </authorList>
    </citation>
    <scope>NUCLEOTIDE SEQUENCE [LARGE SCALE GENOMIC DNA]</scope>
    <source>
        <strain evidence="6 7">LMG 31431</strain>
    </source>
</reference>
<gene>
    <name evidence="6" type="ORF">HUK84_00445</name>
</gene>
<dbReference type="PANTHER" id="PTHR42910:SF1">
    <property type="entry name" value="MAJOR FACILITATOR SUPERFAMILY (MFS) PROFILE DOMAIN-CONTAINING PROTEIN"/>
    <property type="match status" value="1"/>
</dbReference>
<dbReference type="InterPro" id="IPR036259">
    <property type="entry name" value="MFS_trans_sf"/>
</dbReference>
<feature type="domain" description="Major facilitator superfamily (MFS) profile" evidence="5">
    <location>
        <begin position="13"/>
        <end position="391"/>
    </location>
</feature>
<feature type="transmembrane region" description="Helical" evidence="4">
    <location>
        <begin position="251"/>
        <end position="268"/>
    </location>
</feature>
<dbReference type="EMBL" id="JABXXP010000002">
    <property type="protein sequence ID" value="NVN09635.1"/>
    <property type="molecule type" value="Genomic_DNA"/>
</dbReference>
<feature type="transmembrane region" description="Helical" evidence="4">
    <location>
        <begin position="103"/>
        <end position="124"/>
    </location>
</feature>
<evidence type="ECO:0000256" key="2">
    <source>
        <dbReference type="ARBA" id="ARBA00022989"/>
    </source>
</evidence>
<keyword evidence="1 4" id="KW-0812">Transmembrane</keyword>
<feature type="transmembrane region" description="Helical" evidence="4">
    <location>
        <begin position="304"/>
        <end position="329"/>
    </location>
</feature>
<dbReference type="InterPro" id="IPR020846">
    <property type="entry name" value="MFS_dom"/>
</dbReference>
<dbReference type="GO" id="GO:0022857">
    <property type="term" value="F:transmembrane transporter activity"/>
    <property type="evidence" value="ECO:0007669"/>
    <property type="project" value="InterPro"/>
</dbReference>
<feature type="transmembrane region" description="Helical" evidence="4">
    <location>
        <begin position="51"/>
        <end position="71"/>
    </location>
</feature>